<evidence type="ECO:0000259" key="1">
    <source>
        <dbReference type="Pfam" id="PF00665"/>
    </source>
</evidence>
<dbReference type="SUPFAM" id="SSF53098">
    <property type="entry name" value="Ribonuclease H-like"/>
    <property type="match status" value="1"/>
</dbReference>
<proteinExistence type="predicted"/>
<comment type="caution">
    <text evidence="2">The sequence shown here is derived from an EMBL/GenBank/DDBJ whole genome shotgun (WGS) entry which is preliminary data.</text>
</comment>
<dbReference type="GO" id="GO:0015074">
    <property type="term" value="P:DNA integration"/>
    <property type="evidence" value="ECO:0007669"/>
    <property type="project" value="InterPro"/>
</dbReference>
<dbReference type="Proteomes" id="UP000316727">
    <property type="component" value="Unassembled WGS sequence"/>
</dbReference>
<dbReference type="OrthoDB" id="936265at2"/>
<dbReference type="GO" id="GO:0003676">
    <property type="term" value="F:nucleic acid binding"/>
    <property type="evidence" value="ECO:0007669"/>
    <property type="project" value="InterPro"/>
</dbReference>
<dbReference type="InterPro" id="IPR036397">
    <property type="entry name" value="RNaseH_sf"/>
</dbReference>
<name>A0A501VZH7_9BACT</name>
<dbReference type="Pfam" id="PF00665">
    <property type="entry name" value="rve"/>
    <property type="match status" value="1"/>
</dbReference>
<sequence length="84" mass="9372">MTYIRTIPGFSYLSLITDAYSRKIVGFALHPTLEADGCVAALRMALALRRKEMPFDLIHHSDRGVLTAAQNIRTCYGRRGFPSA</sequence>
<dbReference type="InterPro" id="IPR050900">
    <property type="entry name" value="Transposase_IS3/IS150/IS904"/>
</dbReference>
<evidence type="ECO:0000313" key="2">
    <source>
        <dbReference type="EMBL" id="TPE42438.1"/>
    </source>
</evidence>
<dbReference type="RefSeq" id="WP_140623527.1">
    <property type="nucleotide sequence ID" value="NZ_VFRQ01000013.1"/>
</dbReference>
<protein>
    <recommendedName>
        <fullName evidence="1">Integrase catalytic domain-containing protein</fullName>
    </recommendedName>
</protein>
<evidence type="ECO:0000313" key="3">
    <source>
        <dbReference type="Proteomes" id="UP000316727"/>
    </source>
</evidence>
<dbReference type="PANTHER" id="PTHR46889:SF5">
    <property type="entry name" value="INTEGRASE PROTEIN"/>
    <property type="match status" value="1"/>
</dbReference>
<dbReference type="PANTHER" id="PTHR46889">
    <property type="entry name" value="TRANSPOSASE INSF FOR INSERTION SEQUENCE IS3B-RELATED"/>
    <property type="match status" value="1"/>
</dbReference>
<dbReference type="InterPro" id="IPR012337">
    <property type="entry name" value="RNaseH-like_sf"/>
</dbReference>
<feature type="domain" description="Integrase catalytic" evidence="1">
    <location>
        <begin position="2"/>
        <end position="72"/>
    </location>
</feature>
<accession>A0A501VZH7</accession>
<reference evidence="2 3" key="1">
    <citation type="submission" date="2019-06" db="EMBL/GenBank/DDBJ databases">
        <title>A novel bacterium of genus Pontibacter, isolated from marine sediment.</title>
        <authorList>
            <person name="Huang H."/>
            <person name="Mo K."/>
            <person name="Hu Y."/>
        </authorList>
    </citation>
    <scope>NUCLEOTIDE SEQUENCE [LARGE SCALE GENOMIC DNA]</scope>
    <source>
        <strain evidence="2 3">HB172049</strain>
    </source>
</reference>
<keyword evidence="3" id="KW-1185">Reference proteome</keyword>
<dbReference type="Gene3D" id="3.30.420.10">
    <property type="entry name" value="Ribonuclease H-like superfamily/Ribonuclease H"/>
    <property type="match status" value="1"/>
</dbReference>
<gene>
    <name evidence="2" type="ORF">FJM65_18480</name>
</gene>
<dbReference type="EMBL" id="VFRQ01000013">
    <property type="protein sequence ID" value="TPE42438.1"/>
    <property type="molecule type" value="Genomic_DNA"/>
</dbReference>
<organism evidence="2 3">
    <name type="scientific">Pontibacter mangrovi</name>
    <dbReference type="NCBI Taxonomy" id="2589816"/>
    <lineage>
        <taxon>Bacteria</taxon>
        <taxon>Pseudomonadati</taxon>
        <taxon>Bacteroidota</taxon>
        <taxon>Cytophagia</taxon>
        <taxon>Cytophagales</taxon>
        <taxon>Hymenobacteraceae</taxon>
        <taxon>Pontibacter</taxon>
    </lineage>
</organism>
<dbReference type="AlphaFoldDB" id="A0A501VZH7"/>
<dbReference type="InterPro" id="IPR001584">
    <property type="entry name" value="Integrase_cat-core"/>
</dbReference>